<sequence length="131" mass="14970">MTLLDECLDALGDEVEILSEKKSQEVFDLFESNFCISHGKVDWEKVNGIMLLDSMDELLDHVRNEIVYILWDNANKPVLKANLGKVIDVIDDVTAVSFDTWLLSVDLSYLVEYYHEGDVTIGLFDKPNKQD</sequence>
<organism evidence="1 2">
    <name type="scientific">Marininema halotolerans</name>
    <dbReference type="NCBI Taxonomy" id="1155944"/>
    <lineage>
        <taxon>Bacteria</taxon>
        <taxon>Bacillati</taxon>
        <taxon>Bacillota</taxon>
        <taxon>Bacilli</taxon>
        <taxon>Bacillales</taxon>
        <taxon>Thermoactinomycetaceae</taxon>
        <taxon>Marininema</taxon>
    </lineage>
</organism>
<dbReference type="Pfam" id="PF24172">
    <property type="entry name" value="CdiI_ImmP"/>
    <property type="match status" value="1"/>
</dbReference>
<proteinExistence type="predicted"/>
<dbReference type="CDD" id="cd20693">
    <property type="entry name" value="CdiI_EcoliA0-like"/>
    <property type="match status" value="1"/>
</dbReference>
<dbReference type="OrthoDB" id="6565706at2"/>
<name>A0A1I6UTY6_9BACL</name>
<protein>
    <submittedName>
        <fullName evidence="1">Uncharacterized protein</fullName>
    </submittedName>
</protein>
<dbReference type="InterPro" id="IPR049585">
    <property type="entry name" value="CdiI_EcoliA0-like"/>
</dbReference>
<accession>A0A1I6UTY6</accession>
<dbReference type="EMBL" id="FPAA01000021">
    <property type="protein sequence ID" value="SFT04905.1"/>
    <property type="molecule type" value="Genomic_DNA"/>
</dbReference>
<reference evidence="2" key="1">
    <citation type="submission" date="2016-10" db="EMBL/GenBank/DDBJ databases">
        <authorList>
            <person name="Varghese N."/>
            <person name="Submissions S."/>
        </authorList>
    </citation>
    <scope>NUCLEOTIDE SEQUENCE [LARGE SCALE GENOMIC DNA]</scope>
    <source>
        <strain evidence="2">DSM 45789</strain>
    </source>
</reference>
<keyword evidence="2" id="KW-1185">Reference proteome</keyword>
<evidence type="ECO:0000313" key="2">
    <source>
        <dbReference type="Proteomes" id="UP000198660"/>
    </source>
</evidence>
<dbReference type="AlphaFoldDB" id="A0A1I6UTY6"/>
<evidence type="ECO:0000313" key="1">
    <source>
        <dbReference type="EMBL" id="SFT04905.1"/>
    </source>
</evidence>
<dbReference type="Proteomes" id="UP000198660">
    <property type="component" value="Unassembled WGS sequence"/>
</dbReference>
<dbReference type="RefSeq" id="WP_091839908.1">
    <property type="nucleotide sequence ID" value="NZ_FPAA01000021.1"/>
</dbReference>
<gene>
    <name evidence="1" type="ORF">SAMN05444972_1212</name>
</gene>